<dbReference type="OrthoDB" id="681537at2759"/>
<evidence type="ECO:0000313" key="4">
    <source>
        <dbReference type="Proteomes" id="UP000324897"/>
    </source>
</evidence>
<feature type="compositionally biased region" description="Basic residues" evidence="1">
    <location>
        <begin position="74"/>
        <end position="85"/>
    </location>
</feature>
<proteinExistence type="predicted"/>
<feature type="compositionally biased region" description="Low complexity" evidence="1">
    <location>
        <begin position="1"/>
        <end position="16"/>
    </location>
</feature>
<evidence type="ECO:0000313" key="3">
    <source>
        <dbReference type="EMBL" id="TVU37506.1"/>
    </source>
</evidence>
<organism evidence="3 4">
    <name type="scientific">Eragrostis curvula</name>
    <name type="common">weeping love grass</name>
    <dbReference type="NCBI Taxonomy" id="38414"/>
    <lineage>
        <taxon>Eukaryota</taxon>
        <taxon>Viridiplantae</taxon>
        <taxon>Streptophyta</taxon>
        <taxon>Embryophyta</taxon>
        <taxon>Tracheophyta</taxon>
        <taxon>Spermatophyta</taxon>
        <taxon>Magnoliopsida</taxon>
        <taxon>Liliopsida</taxon>
        <taxon>Poales</taxon>
        <taxon>Poaceae</taxon>
        <taxon>PACMAD clade</taxon>
        <taxon>Chloridoideae</taxon>
        <taxon>Eragrostideae</taxon>
        <taxon>Eragrostidinae</taxon>
        <taxon>Eragrostis</taxon>
    </lineage>
</organism>
<dbReference type="EMBL" id="RWGY01000007">
    <property type="protein sequence ID" value="TVU37506.1"/>
    <property type="molecule type" value="Genomic_DNA"/>
</dbReference>
<accession>A0A5J9VPQ7</accession>
<name>A0A5J9VPQ7_9POAL</name>
<comment type="caution">
    <text evidence="3">The sequence shown here is derived from an EMBL/GenBank/DDBJ whole genome shotgun (WGS) entry which is preliminary data.</text>
</comment>
<evidence type="ECO:0000259" key="2">
    <source>
        <dbReference type="Pfam" id="PF20241"/>
    </source>
</evidence>
<dbReference type="InterPro" id="IPR046533">
    <property type="entry name" value="DUF6598"/>
</dbReference>
<reference evidence="3 4" key="1">
    <citation type="journal article" date="2019" name="Sci. Rep.">
        <title>A high-quality genome of Eragrostis curvula grass provides insights into Poaceae evolution and supports new strategies to enhance forage quality.</title>
        <authorList>
            <person name="Carballo J."/>
            <person name="Santos B.A.C.M."/>
            <person name="Zappacosta D."/>
            <person name="Garbus I."/>
            <person name="Selva J.P."/>
            <person name="Gallo C.A."/>
            <person name="Diaz A."/>
            <person name="Albertini E."/>
            <person name="Caccamo M."/>
            <person name="Echenique V."/>
        </authorList>
    </citation>
    <scope>NUCLEOTIDE SEQUENCE [LARGE SCALE GENOMIC DNA]</scope>
    <source>
        <strain evidence="4">cv. Victoria</strain>
        <tissue evidence="3">Leaf</tissue>
    </source>
</reference>
<dbReference type="Proteomes" id="UP000324897">
    <property type="component" value="Chromosome 4"/>
</dbReference>
<sequence length="459" mass="50649">MSGRKGVVKVGGSSSREGVEKVARSSRRDGGEKVAGSSRRDGGETVGRSSRRDGVEKVGVSSRREGGETVGSSSKKKGPVPRARKLPAPGVISHDGCMRKMSEQGWEEKDEKYDECEKNKEESEWIEMGPFGEIVNPWQTASQFRCQWDRLWSGRFGSFEDTTLIPPMRFTEKEPQFGASPKDTLQFFSVQLCRTRGNLKLPVDVFGMVAVRDYIDRNRNIIFNRTRDQCQTLSREDPYLVLTGPTRAVMARVSDPVVIEVELTVKGTTKSEDKYLSFLVAPVTIGNRSESYLLNYSFTSKLSTLEFKIGHIVSSVEATISVTVIDGSWPSGVRGVFAALATGSCPESTNSIDDEKIILFDSGSKKLSVTCDGKLELWRRVVSVESTGNLIVYVEALHRGTKLTGKHMAFKASRVGKSESDIVNMGFCKMKLVVTWSLISYYPAPRNSVATGVKLEAGM</sequence>
<dbReference type="AlphaFoldDB" id="A0A5J9VPQ7"/>
<feature type="compositionally biased region" description="Basic and acidic residues" evidence="1">
    <location>
        <begin position="17"/>
        <end position="43"/>
    </location>
</feature>
<feature type="domain" description="DUF6598" evidence="2">
    <location>
        <begin position="184"/>
        <end position="434"/>
    </location>
</feature>
<protein>
    <recommendedName>
        <fullName evidence="2">DUF6598 domain-containing protein</fullName>
    </recommendedName>
</protein>
<evidence type="ECO:0000256" key="1">
    <source>
        <dbReference type="SAM" id="MobiDB-lite"/>
    </source>
</evidence>
<keyword evidence="4" id="KW-1185">Reference proteome</keyword>
<feature type="compositionally biased region" description="Basic and acidic residues" evidence="1">
    <location>
        <begin position="50"/>
        <end position="67"/>
    </location>
</feature>
<dbReference type="Pfam" id="PF20241">
    <property type="entry name" value="DUF6598"/>
    <property type="match status" value="1"/>
</dbReference>
<gene>
    <name evidence="3" type="ORF">EJB05_10822</name>
</gene>
<feature type="region of interest" description="Disordered" evidence="1">
    <location>
        <begin position="1"/>
        <end position="96"/>
    </location>
</feature>
<dbReference type="PANTHER" id="PTHR33065">
    <property type="entry name" value="OS07G0486400 PROTEIN"/>
    <property type="match status" value="1"/>
</dbReference>
<dbReference type="Gramene" id="TVU37506">
    <property type="protein sequence ID" value="TVU37506"/>
    <property type="gene ID" value="EJB05_10822"/>
</dbReference>
<dbReference type="PANTHER" id="PTHR33065:SF177">
    <property type="entry name" value="OS08G0141000 PROTEIN"/>
    <property type="match status" value="1"/>
</dbReference>